<dbReference type="EMBL" id="JACGWX010000001">
    <property type="protein sequence ID" value="MBA8847142.1"/>
    <property type="molecule type" value="Genomic_DNA"/>
</dbReference>
<dbReference type="AlphaFoldDB" id="A0A839E9M3"/>
<reference evidence="7 8" key="1">
    <citation type="submission" date="2020-07" db="EMBL/GenBank/DDBJ databases">
        <title>Sequencing the genomes of 1000 actinobacteria strains.</title>
        <authorList>
            <person name="Klenk H.-P."/>
        </authorList>
    </citation>
    <scope>NUCLEOTIDE SEQUENCE [LARGE SCALE GENOMIC DNA]</scope>
    <source>
        <strain evidence="7 8">DSM 19663</strain>
    </source>
</reference>
<dbReference type="InterPro" id="IPR045214">
    <property type="entry name" value="Surf1/Surf4"/>
</dbReference>
<feature type="transmembrane region" description="Helical" evidence="6">
    <location>
        <begin position="12"/>
        <end position="34"/>
    </location>
</feature>
<comment type="subcellular location">
    <subcellularLocation>
        <location evidence="6">Cell membrane</location>
        <topology evidence="6">Multi-pass membrane protein</topology>
    </subcellularLocation>
    <subcellularLocation>
        <location evidence="1">Membrane</location>
    </subcellularLocation>
</comment>
<keyword evidence="8" id="KW-1185">Reference proteome</keyword>
<keyword evidence="5 6" id="KW-0472">Membrane</keyword>
<evidence type="ECO:0000256" key="3">
    <source>
        <dbReference type="ARBA" id="ARBA00022692"/>
    </source>
</evidence>
<evidence type="ECO:0000256" key="1">
    <source>
        <dbReference type="ARBA" id="ARBA00004370"/>
    </source>
</evidence>
<name>A0A839E9M3_9MICO</name>
<dbReference type="Pfam" id="PF02104">
    <property type="entry name" value="SURF1"/>
    <property type="match status" value="1"/>
</dbReference>
<protein>
    <recommendedName>
        <fullName evidence="6">SURF1-like protein</fullName>
    </recommendedName>
</protein>
<comment type="similarity">
    <text evidence="2 6">Belongs to the SURF1 family.</text>
</comment>
<evidence type="ECO:0000256" key="5">
    <source>
        <dbReference type="ARBA" id="ARBA00023136"/>
    </source>
</evidence>
<evidence type="ECO:0000256" key="2">
    <source>
        <dbReference type="ARBA" id="ARBA00007165"/>
    </source>
</evidence>
<keyword evidence="3 6" id="KW-0812">Transmembrane</keyword>
<dbReference type="PANTHER" id="PTHR23427">
    <property type="entry name" value="SURFEIT LOCUS PROTEIN"/>
    <property type="match status" value="1"/>
</dbReference>
<comment type="caution">
    <text evidence="7">The sequence shown here is derived from an EMBL/GenBank/DDBJ whole genome shotgun (WGS) entry which is preliminary data.</text>
</comment>
<dbReference type="PANTHER" id="PTHR23427:SF2">
    <property type="entry name" value="SURFEIT LOCUS PROTEIN 1"/>
    <property type="match status" value="1"/>
</dbReference>
<dbReference type="CDD" id="cd06662">
    <property type="entry name" value="SURF1"/>
    <property type="match status" value="1"/>
</dbReference>
<dbReference type="GO" id="GO:0005886">
    <property type="term" value="C:plasma membrane"/>
    <property type="evidence" value="ECO:0007669"/>
    <property type="project" value="UniProtKB-SubCell"/>
</dbReference>
<proteinExistence type="inferred from homology"/>
<evidence type="ECO:0000256" key="6">
    <source>
        <dbReference type="RuleBase" id="RU363076"/>
    </source>
</evidence>
<evidence type="ECO:0000313" key="8">
    <source>
        <dbReference type="Proteomes" id="UP000585905"/>
    </source>
</evidence>
<keyword evidence="4 6" id="KW-1133">Transmembrane helix</keyword>
<dbReference type="RefSeq" id="WP_182489956.1">
    <property type="nucleotide sequence ID" value="NZ_BAAAOV010000007.1"/>
</dbReference>
<evidence type="ECO:0000313" key="7">
    <source>
        <dbReference type="EMBL" id="MBA8847142.1"/>
    </source>
</evidence>
<keyword evidence="6" id="KW-1003">Cell membrane</keyword>
<dbReference type="Proteomes" id="UP000585905">
    <property type="component" value="Unassembled WGS sequence"/>
</dbReference>
<sequence length="274" mass="30156">MSILSLALQRRWLGWLGLTTLFAVVCVGLAQWQWQRRVETVAEIRVVAQNWDAAPVALSEALPDIEALDPELEWQPVELAGKYLVDEQLLVRARPLNGRPGFEVLTPLMLDDGSVFVVDRGWLPVGSAQDSPDVVPAPPSGRVEVLVRLKPGEPELRGRGAPEGQIATINLPDVAERVEAGAVVTGAYGLLDSESPEPGTRPVTATRPVPDEGPHLSYTFQWYVFALMGFIGYGWALRKERQRIVSEETGVPIPVRARTRASDADEEDALLERR</sequence>
<gene>
    <name evidence="7" type="ORF">FHX53_000706</name>
</gene>
<dbReference type="PROSITE" id="PS50895">
    <property type="entry name" value="SURF1"/>
    <property type="match status" value="1"/>
</dbReference>
<feature type="transmembrane region" description="Helical" evidence="6">
    <location>
        <begin position="220"/>
        <end position="237"/>
    </location>
</feature>
<dbReference type="InterPro" id="IPR002994">
    <property type="entry name" value="Surf1/Shy1"/>
</dbReference>
<evidence type="ECO:0000256" key="4">
    <source>
        <dbReference type="ARBA" id="ARBA00022989"/>
    </source>
</evidence>
<organism evidence="7 8">
    <name type="scientific">Microcella alkalica</name>
    <dbReference type="NCBI Taxonomy" id="355930"/>
    <lineage>
        <taxon>Bacteria</taxon>
        <taxon>Bacillati</taxon>
        <taxon>Actinomycetota</taxon>
        <taxon>Actinomycetes</taxon>
        <taxon>Micrococcales</taxon>
        <taxon>Microbacteriaceae</taxon>
        <taxon>Microcella</taxon>
    </lineage>
</organism>
<accession>A0A839E9M3</accession>